<feature type="transmembrane region" description="Helical" evidence="1">
    <location>
        <begin position="323"/>
        <end position="341"/>
    </location>
</feature>
<organism evidence="2 3">
    <name type="scientific">Deinococcus hopiensis KR-140</name>
    <dbReference type="NCBI Taxonomy" id="695939"/>
    <lineage>
        <taxon>Bacteria</taxon>
        <taxon>Thermotogati</taxon>
        <taxon>Deinococcota</taxon>
        <taxon>Deinococci</taxon>
        <taxon>Deinococcales</taxon>
        <taxon>Deinococcaceae</taxon>
        <taxon>Deinococcus</taxon>
    </lineage>
</organism>
<dbReference type="Proteomes" id="UP000192582">
    <property type="component" value="Unassembled WGS sequence"/>
</dbReference>
<proteinExistence type="predicted"/>
<keyword evidence="1" id="KW-0812">Transmembrane</keyword>
<dbReference type="InterPro" id="IPR007354">
    <property type="entry name" value="CruF-like"/>
</dbReference>
<gene>
    <name evidence="2" type="ORF">SAMN00790413_03064</name>
</gene>
<keyword evidence="3" id="KW-1185">Reference proteome</keyword>
<reference evidence="2 3" key="1">
    <citation type="submission" date="2017-04" db="EMBL/GenBank/DDBJ databases">
        <authorList>
            <person name="Afonso C.L."/>
            <person name="Miller P.J."/>
            <person name="Scott M.A."/>
            <person name="Spackman E."/>
            <person name="Goraichik I."/>
            <person name="Dimitrov K.M."/>
            <person name="Suarez D.L."/>
            <person name="Swayne D.E."/>
        </authorList>
    </citation>
    <scope>NUCLEOTIDE SEQUENCE [LARGE SCALE GENOMIC DNA]</scope>
    <source>
        <strain evidence="2 3">KR-140</strain>
    </source>
</reference>
<feature type="transmembrane region" description="Helical" evidence="1">
    <location>
        <begin position="12"/>
        <end position="33"/>
    </location>
</feature>
<dbReference type="PANTHER" id="PTHR39419:SF1">
    <property type="entry name" value="SLL0814 PROTEIN"/>
    <property type="match status" value="1"/>
</dbReference>
<dbReference type="EMBL" id="FWWU01000009">
    <property type="protein sequence ID" value="SMB95904.1"/>
    <property type="molecule type" value="Genomic_DNA"/>
</dbReference>
<evidence type="ECO:0000313" key="2">
    <source>
        <dbReference type="EMBL" id="SMB95904.1"/>
    </source>
</evidence>
<keyword evidence="1" id="KW-0472">Membrane</keyword>
<feature type="transmembrane region" description="Helical" evidence="1">
    <location>
        <begin position="131"/>
        <end position="149"/>
    </location>
</feature>
<feature type="transmembrane region" description="Helical" evidence="1">
    <location>
        <begin position="81"/>
        <end position="99"/>
    </location>
</feature>
<sequence length="344" mass="36438">MAPQESPFPPNLRRLGLASAALGLAFLGALLVLRGVPTGWMLIALGLPLSLVLALAGDAKRGGLRRTLGERTETLTRQMRPWMWLAVLYAVLKIPVPLWPAGFSLLALLGTGALFLSALAYLWEGAGPQRALVMAALAFGVGLGVEVLGSRTGFPFGAYSYEGAPAPTVFGVPLIVPLGWFALTLAATVVAQGRAWLAGLLLVAWDVGLEPLMTTQGYWTWRDAAPLWAGAPVPNFLGWWAVGAGLSWAFAGLAPALFGLRRRVWDFPVQERAAYVRSPGAEAVLIGSAPQPNLSRLTFAALYPVEMFFLPGGLVLVGRYAQAAVTLGAMLAAFLLARAVGRRA</sequence>
<feature type="transmembrane region" description="Helical" evidence="1">
    <location>
        <begin position="39"/>
        <end position="56"/>
    </location>
</feature>
<feature type="transmembrane region" description="Helical" evidence="1">
    <location>
        <begin position="197"/>
        <end position="219"/>
    </location>
</feature>
<accession>A0A1W1VSP5</accession>
<evidence type="ECO:0000256" key="1">
    <source>
        <dbReference type="SAM" id="Phobius"/>
    </source>
</evidence>
<keyword evidence="1" id="KW-1133">Transmembrane helix</keyword>
<feature type="transmembrane region" description="Helical" evidence="1">
    <location>
        <begin position="105"/>
        <end position="124"/>
    </location>
</feature>
<evidence type="ECO:0000313" key="3">
    <source>
        <dbReference type="Proteomes" id="UP000192582"/>
    </source>
</evidence>
<protein>
    <submittedName>
        <fullName evidence="2">Putative membrane protein</fullName>
    </submittedName>
</protein>
<feature type="transmembrane region" description="Helical" evidence="1">
    <location>
        <begin position="239"/>
        <end position="260"/>
    </location>
</feature>
<dbReference type="AlphaFoldDB" id="A0A1W1VSP5"/>
<dbReference type="OrthoDB" id="9811293at2"/>
<feature type="transmembrane region" description="Helical" evidence="1">
    <location>
        <begin position="169"/>
        <end position="190"/>
    </location>
</feature>
<dbReference type="PANTHER" id="PTHR39419">
    <property type="entry name" value="SLL0814 PROTEIN"/>
    <property type="match status" value="1"/>
</dbReference>
<name>A0A1W1VSP5_9DEIO</name>
<dbReference type="RefSeq" id="WP_084050490.1">
    <property type="nucleotide sequence ID" value="NZ_FWWU01000009.1"/>
</dbReference>
<dbReference type="STRING" id="695939.SAMN00790413_03064"/>
<dbReference type="Pfam" id="PF04240">
    <property type="entry name" value="Caroten_synth"/>
    <property type="match status" value="1"/>
</dbReference>